<feature type="domain" description="ABC transmembrane type-1" evidence="14">
    <location>
        <begin position="667"/>
        <end position="950"/>
    </location>
</feature>
<protein>
    <recommendedName>
        <fullName evidence="3">ABC-type xenobiotic transporter</fullName>
        <ecNumber evidence="3">7.6.2.2</ecNumber>
    </recommendedName>
</protein>
<dbReference type="InterPro" id="IPR036640">
    <property type="entry name" value="ABC1_TM_sf"/>
</dbReference>
<dbReference type="FunFam" id="3.40.50.300:FF:000565">
    <property type="entry name" value="ABC bile acid transporter"/>
    <property type="match status" value="1"/>
</dbReference>
<name>A0A9R1WS17_LACSA</name>
<dbReference type="GO" id="GO:0055085">
    <property type="term" value="P:transmembrane transport"/>
    <property type="evidence" value="ECO:0000318"/>
    <property type="project" value="GO_Central"/>
</dbReference>
<dbReference type="GO" id="GO:0008559">
    <property type="term" value="F:ABC-type xenobiotic transporter activity"/>
    <property type="evidence" value="ECO:0007669"/>
    <property type="project" value="UniProtKB-EC"/>
</dbReference>
<dbReference type="FunFam" id="1.20.1560.10:FF:000013">
    <property type="entry name" value="ABC transporter C family member 2"/>
    <property type="match status" value="1"/>
</dbReference>
<keyword evidence="8" id="KW-0067">ATP-binding</keyword>
<evidence type="ECO:0000256" key="3">
    <source>
        <dbReference type="ARBA" id="ARBA00012191"/>
    </source>
</evidence>
<dbReference type="FunFam" id="3.40.50.300:FF:000997">
    <property type="entry name" value="Multidrug resistance-associated protein 1"/>
    <property type="match status" value="1"/>
</dbReference>
<dbReference type="SMART" id="SM00382">
    <property type="entry name" value="AAA"/>
    <property type="match status" value="2"/>
</dbReference>
<comment type="catalytic activity">
    <reaction evidence="11">
        <text>ATP + H2O + xenobioticSide 1 = ADP + phosphate + xenobioticSide 2.</text>
        <dbReference type="EC" id="7.6.2.2"/>
    </reaction>
</comment>
<sequence length="1273" mass="142726">MEGKIMRAVSLFLETLVWSCLVIMALLETKVYIREFRWYVRFGVLYVLVGDTVKLSLILSVKDLYPSSVLYAYVSSLLCQALFGVFLLSYIPNLDAYMGHIPLQTDPHDDIKYEVLHGGEHICPERHANIFSSKINNHHISLQNKHLQLKLYALSLQRGDPSWIGYIYAFSIFVGVVAAVFRKSLRLTHEARKNFPSGKITNMITTDANALQQVCNQLHGLWSAPFRIVLSMILLYQQLGVASLVACLLLILMFPVQTMIVSKMRKLSKEGLQYTDKRVGLMSEIMAAIETVKNLTTFGKMDRCYAWEQSFQTKVETIRKDELLWLWKSQFLGAAVNAYVSLQRLEELYLGEERILLPNPPLEPGLPAISIKNGYFSWDPNATKPTLADINIDIPVGSLVAIVGATGEGKTSLISAMLGELPPLENTITNTSVVIRGTAAYVPQISWIFNATVRENILFGSKFEASRYWKTVQGRDLTEIGERGVNISGGQKQRVSMARAVYSNSDVYIFDDPLSALDTHVGREHECHVLQVFERCIKEELRGKTRVLVTNQLHFLPQVDTILLVSEGMVKEEGTFQELSESGLLFRKLMEKVGGMDGTTECTTNTSSKPYYSHHDSINDPTTITHTSSKKNHKSLLIKQEDRQTGIVSWKVLARYKDALGGLWVVIILLACYISTEVLRISSSTWLSYWTEQSTTTARGPAFYILIYALLSIGQVLVTFANSFWLITSSLHAAKKLHDTLVYSVLRAPTAFFQTNPLGRVINRFANDIGDIDRNVANLANTFLNQVWQLLSTFVLIGIVSTISLWAIMPLLLLFYTAYLYYQSTSREVKRLDSITRSPVYAQFGEALNGLSSIRAYKAYDRMARINGKSMDNNIRFTLINFSSNRWLTIRLETLGGIMIWFTATFAVMQSGRTNDQVAFASTIGLLLSYSLNITNLMSNVLRQASRAENSFNAVERVGTYIDLPSEAPEIIENNRPPPGWPSLGLVEFENVGFRYRHGLPPVLHGVSFAVSPSEKVGIVGRTGAGKSTIINALFRMVELEKGRIFIDNYDISTFGLKDLRKVLGIIPQSPVLFSGTVRFNLDPFNEHCDADLWEALERSYLKNAISRNALGLDAEVFEKISTLGEMEGENKGLNARNSNMSPLVSEGGENFSVGQRQLLSLGRALLRKSKILVLDEATAAVDVRTDHLIQKTIRKEFKSCTMLIIAHRLNTIIDCARILVLQNGQIVEYDTPERLISHEGAFLKMVQSTGAANAQYLQDIVLGREGNKQVHN</sequence>
<keyword evidence="7" id="KW-0547">Nucleotide-binding</keyword>
<dbReference type="InterPro" id="IPR011527">
    <property type="entry name" value="ABC1_TM_dom"/>
</dbReference>
<dbReference type="InterPro" id="IPR003593">
    <property type="entry name" value="AAA+_ATPase"/>
</dbReference>
<evidence type="ECO:0000256" key="12">
    <source>
        <dbReference type="SAM" id="Phobius"/>
    </source>
</evidence>
<evidence type="ECO:0000256" key="2">
    <source>
        <dbReference type="ARBA" id="ARBA00009726"/>
    </source>
</evidence>
<dbReference type="GO" id="GO:0140359">
    <property type="term" value="F:ABC-type transporter activity"/>
    <property type="evidence" value="ECO:0000318"/>
    <property type="project" value="GO_Central"/>
</dbReference>
<dbReference type="SUPFAM" id="SSF52540">
    <property type="entry name" value="P-loop containing nucleoside triphosphate hydrolases"/>
    <property type="match status" value="2"/>
</dbReference>
<comment type="subcellular location">
    <subcellularLocation>
        <location evidence="1">Membrane</location>
        <topology evidence="1">Multi-pass membrane protein</topology>
    </subcellularLocation>
</comment>
<dbReference type="Proteomes" id="UP000235145">
    <property type="component" value="Unassembled WGS sequence"/>
</dbReference>
<evidence type="ECO:0000256" key="7">
    <source>
        <dbReference type="ARBA" id="ARBA00022741"/>
    </source>
</evidence>
<dbReference type="InterPro" id="IPR003439">
    <property type="entry name" value="ABC_transporter-like_ATP-bd"/>
</dbReference>
<dbReference type="PROSITE" id="PS00211">
    <property type="entry name" value="ABC_TRANSPORTER_1"/>
    <property type="match status" value="2"/>
</dbReference>
<keyword evidence="10 12" id="KW-0472">Membrane</keyword>
<evidence type="ECO:0000259" key="14">
    <source>
        <dbReference type="PROSITE" id="PS50929"/>
    </source>
</evidence>
<keyword evidence="16" id="KW-1185">Reference proteome</keyword>
<dbReference type="Gene3D" id="3.40.50.300">
    <property type="entry name" value="P-loop containing nucleotide triphosphate hydrolases"/>
    <property type="match status" value="2"/>
</dbReference>
<keyword evidence="5 12" id="KW-0812">Transmembrane</keyword>
<organism evidence="15 16">
    <name type="scientific">Lactuca sativa</name>
    <name type="common">Garden lettuce</name>
    <dbReference type="NCBI Taxonomy" id="4236"/>
    <lineage>
        <taxon>Eukaryota</taxon>
        <taxon>Viridiplantae</taxon>
        <taxon>Streptophyta</taxon>
        <taxon>Embryophyta</taxon>
        <taxon>Tracheophyta</taxon>
        <taxon>Spermatophyta</taxon>
        <taxon>Magnoliopsida</taxon>
        <taxon>eudicotyledons</taxon>
        <taxon>Gunneridae</taxon>
        <taxon>Pentapetalae</taxon>
        <taxon>asterids</taxon>
        <taxon>campanulids</taxon>
        <taxon>Asterales</taxon>
        <taxon>Asteraceae</taxon>
        <taxon>Cichorioideae</taxon>
        <taxon>Cichorieae</taxon>
        <taxon>Lactucinae</taxon>
        <taxon>Lactuca</taxon>
    </lineage>
</organism>
<evidence type="ECO:0000256" key="4">
    <source>
        <dbReference type="ARBA" id="ARBA00022448"/>
    </source>
</evidence>
<evidence type="ECO:0000256" key="6">
    <source>
        <dbReference type="ARBA" id="ARBA00022737"/>
    </source>
</evidence>
<evidence type="ECO:0000256" key="10">
    <source>
        <dbReference type="ARBA" id="ARBA00023136"/>
    </source>
</evidence>
<evidence type="ECO:0000256" key="9">
    <source>
        <dbReference type="ARBA" id="ARBA00022989"/>
    </source>
</evidence>
<dbReference type="Pfam" id="PF00664">
    <property type="entry name" value="ABC_membrane"/>
    <property type="match status" value="2"/>
</dbReference>
<feature type="transmembrane region" description="Helical" evidence="12">
    <location>
        <begin position="659"/>
        <end position="682"/>
    </location>
</feature>
<dbReference type="PROSITE" id="PS50929">
    <property type="entry name" value="ABC_TM1F"/>
    <property type="match status" value="2"/>
</dbReference>
<feature type="domain" description="ABC transporter" evidence="13">
    <location>
        <begin position="369"/>
        <end position="592"/>
    </location>
</feature>
<dbReference type="EC" id="7.6.2.2" evidence="3"/>
<reference evidence="15 16" key="1">
    <citation type="journal article" date="2017" name="Nat. Commun.">
        <title>Genome assembly with in vitro proximity ligation data and whole-genome triplication in lettuce.</title>
        <authorList>
            <person name="Reyes-Chin-Wo S."/>
            <person name="Wang Z."/>
            <person name="Yang X."/>
            <person name="Kozik A."/>
            <person name="Arikit S."/>
            <person name="Song C."/>
            <person name="Xia L."/>
            <person name="Froenicke L."/>
            <person name="Lavelle D.O."/>
            <person name="Truco M.J."/>
            <person name="Xia R."/>
            <person name="Zhu S."/>
            <person name="Xu C."/>
            <person name="Xu H."/>
            <person name="Xu X."/>
            <person name="Cox K."/>
            <person name="Korf I."/>
            <person name="Meyers B.C."/>
            <person name="Michelmore R.W."/>
        </authorList>
    </citation>
    <scope>NUCLEOTIDE SEQUENCE [LARGE SCALE GENOMIC DNA]</scope>
    <source>
        <strain evidence="16">cv. Salinas</strain>
        <tissue evidence="15">Seedlings</tissue>
    </source>
</reference>
<evidence type="ECO:0000313" key="16">
    <source>
        <dbReference type="Proteomes" id="UP000235145"/>
    </source>
</evidence>
<comment type="caution">
    <text evidence="15">The sequence shown here is derived from an EMBL/GenBank/DDBJ whole genome shotgun (WGS) entry which is preliminary data.</text>
</comment>
<proteinExistence type="inferred from homology"/>
<feature type="transmembrane region" description="Helical" evidence="12">
    <location>
        <begin position="228"/>
        <end position="256"/>
    </location>
</feature>
<dbReference type="InterPro" id="IPR027417">
    <property type="entry name" value="P-loop_NTPase"/>
</dbReference>
<gene>
    <name evidence="15" type="ORF">LSAT_V11C100043450</name>
</gene>
<feature type="domain" description="ABC transmembrane type-1" evidence="14">
    <location>
        <begin position="179"/>
        <end position="342"/>
    </location>
</feature>
<feature type="transmembrane region" description="Helical" evidence="12">
    <location>
        <begin position="794"/>
        <end position="822"/>
    </location>
</feature>
<feature type="transmembrane region" description="Helical" evidence="12">
    <location>
        <begin position="39"/>
        <end position="58"/>
    </location>
</feature>
<feature type="transmembrane region" description="Helical" evidence="12">
    <location>
        <begin position="702"/>
        <end position="727"/>
    </location>
</feature>
<dbReference type="AlphaFoldDB" id="A0A9R1WS17"/>
<evidence type="ECO:0000256" key="1">
    <source>
        <dbReference type="ARBA" id="ARBA00004141"/>
    </source>
</evidence>
<comment type="similarity">
    <text evidence="2">Belongs to the ABC transporter superfamily. ABCC family. Conjugate transporter (TC 3.A.1.208) subfamily.</text>
</comment>
<keyword evidence="9 12" id="KW-1133">Transmembrane helix</keyword>
<evidence type="ECO:0000256" key="8">
    <source>
        <dbReference type="ARBA" id="ARBA00022840"/>
    </source>
</evidence>
<dbReference type="EMBL" id="NBSK02000001">
    <property type="protein sequence ID" value="KAJ0227666.1"/>
    <property type="molecule type" value="Genomic_DNA"/>
</dbReference>
<feature type="transmembrane region" description="Helical" evidence="12">
    <location>
        <begin position="163"/>
        <end position="181"/>
    </location>
</feature>
<feature type="transmembrane region" description="Helical" evidence="12">
    <location>
        <begin position="6"/>
        <end position="27"/>
    </location>
</feature>
<keyword evidence="6" id="KW-0677">Repeat</keyword>
<dbReference type="GO" id="GO:0016020">
    <property type="term" value="C:membrane"/>
    <property type="evidence" value="ECO:0007669"/>
    <property type="project" value="UniProtKB-SubCell"/>
</dbReference>
<dbReference type="GO" id="GO:0005524">
    <property type="term" value="F:ATP binding"/>
    <property type="evidence" value="ECO:0007669"/>
    <property type="project" value="UniProtKB-KW"/>
</dbReference>
<evidence type="ECO:0000256" key="11">
    <source>
        <dbReference type="ARBA" id="ARBA00034018"/>
    </source>
</evidence>
<dbReference type="PROSITE" id="PS50893">
    <property type="entry name" value="ABC_TRANSPORTER_2"/>
    <property type="match status" value="2"/>
</dbReference>
<feature type="domain" description="ABC transporter" evidence="13">
    <location>
        <begin position="987"/>
        <end position="1249"/>
    </location>
</feature>
<dbReference type="InterPro" id="IPR017871">
    <property type="entry name" value="ABC_transporter-like_CS"/>
</dbReference>
<dbReference type="PANTHER" id="PTHR24223">
    <property type="entry name" value="ATP-BINDING CASSETTE SUB-FAMILY C"/>
    <property type="match status" value="1"/>
</dbReference>
<dbReference type="SUPFAM" id="SSF90123">
    <property type="entry name" value="ABC transporter transmembrane region"/>
    <property type="match status" value="2"/>
</dbReference>
<dbReference type="InterPro" id="IPR050173">
    <property type="entry name" value="ABC_transporter_C-like"/>
</dbReference>
<evidence type="ECO:0000259" key="13">
    <source>
        <dbReference type="PROSITE" id="PS50893"/>
    </source>
</evidence>
<dbReference type="CDD" id="cd03250">
    <property type="entry name" value="ABCC_MRP_domain1"/>
    <property type="match status" value="1"/>
</dbReference>
<accession>A0A9R1WS17</accession>
<dbReference type="PANTHER" id="PTHR24223:SF375">
    <property type="entry name" value="ABC TRANSPORTER C FAMILY MEMBER 11-RELATED"/>
    <property type="match status" value="1"/>
</dbReference>
<evidence type="ECO:0000313" key="15">
    <source>
        <dbReference type="EMBL" id="KAJ0227666.1"/>
    </source>
</evidence>
<dbReference type="InterPro" id="IPR044746">
    <property type="entry name" value="ABCC_6TM_D1"/>
</dbReference>
<dbReference type="Gene3D" id="1.20.1560.10">
    <property type="entry name" value="ABC transporter type 1, transmembrane domain"/>
    <property type="match status" value="2"/>
</dbReference>
<feature type="transmembrane region" description="Helical" evidence="12">
    <location>
        <begin position="70"/>
        <end position="91"/>
    </location>
</feature>
<dbReference type="CDD" id="cd18579">
    <property type="entry name" value="ABC_6TM_ABCC_D1"/>
    <property type="match status" value="1"/>
</dbReference>
<keyword evidence="4" id="KW-0813">Transport</keyword>
<dbReference type="CDD" id="cd03244">
    <property type="entry name" value="ABCC_MRP_domain2"/>
    <property type="match status" value="1"/>
</dbReference>
<dbReference type="Pfam" id="PF00005">
    <property type="entry name" value="ABC_tran"/>
    <property type="match status" value="2"/>
</dbReference>
<dbReference type="GO" id="GO:0016887">
    <property type="term" value="F:ATP hydrolysis activity"/>
    <property type="evidence" value="ECO:0007669"/>
    <property type="project" value="InterPro"/>
</dbReference>
<evidence type="ECO:0000256" key="5">
    <source>
        <dbReference type="ARBA" id="ARBA00022692"/>
    </source>
</evidence>